<keyword evidence="2" id="KW-1185">Reference proteome</keyword>
<dbReference type="PANTHER" id="PTHR22602">
    <property type="entry name" value="TRANSFERASE CAF17, MITOCHONDRIAL-RELATED"/>
    <property type="match status" value="1"/>
</dbReference>
<evidence type="ECO:0000313" key="1">
    <source>
        <dbReference type="EMBL" id="MEI7038004.1"/>
    </source>
</evidence>
<protein>
    <submittedName>
        <fullName evidence="1">Folate-binding protein</fullName>
    </submittedName>
</protein>
<dbReference type="PANTHER" id="PTHR22602:SF0">
    <property type="entry name" value="TRANSFERASE CAF17, MITOCHONDRIAL-RELATED"/>
    <property type="match status" value="1"/>
</dbReference>
<dbReference type="Gene3D" id="2.40.30.160">
    <property type="match status" value="1"/>
</dbReference>
<organism evidence="1 2">
    <name type="scientific">Fulvimonas yonginensis</name>
    <dbReference type="NCBI Taxonomy" id="1495200"/>
    <lineage>
        <taxon>Bacteria</taxon>
        <taxon>Pseudomonadati</taxon>
        <taxon>Pseudomonadota</taxon>
        <taxon>Gammaproteobacteria</taxon>
        <taxon>Lysobacterales</taxon>
        <taxon>Rhodanobacteraceae</taxon>
        <taxon>Fulvimonas</taxon>
    </lineage>
</organism>
<comment type="caution">
    <text evidence="1">The sequence shown here is derived from an EMBL/GenBank/DDBJ whole genome shotgun (WGS) entry which is preliminary data.</text>
</comment>
<proteinExistence type="predicted"/>
<dbReference type="InterPro" id="IPR017703">
    <property type="entry name" value="YgfZ/GCV_T_CS"/>
</dbReference>
<name>A0ABU8JFE7_9GAMM</name>
<dbReference type="Gene3D" id="3.30.70.1400">
    <property type="entry name" value="Aminomethyltransferase beta-barrel domains"/>
    <property type="match status" value="1"/>
</dbReference>
<gene>
    <name evidence="1" type="ORF">WAT24_14650</name>
</gene>
<accession>A0ABU8JFE7</accession>
<dbReference type="SUPFAM" id="SSF103025">
    <property type="entry name" value="Folate-binding domain"/>
    <property type="match status" value="1"/>
</dbReference>
<dbReference type="EMBL" id="JBBBNY010000013">
    <property type="protein sequence ID" value="MEI7038004.1"/>
    <property type="molecule type" value="Genomic_DNA"/>
</dbReference>
<dbReference type="Proteomes" id="UP001381174">
    <property type="component" value="Unassembled WGS sequence"/>
</dbReference>
<sequence>MPGARSLAFRHVITHVPRMPNPYSAQLVSLEGADAIAFAQAQFSSNLAGLADGRWQFGAWLDAQGRVRALFHLLRVDEQRLRLLLRGGEAGAFAAALQRYVFRAKVRITTDVRAMGTGEPLALHTSDASKGTFALGCGSHSLVVGERDDDTWRLPQLRAGWPWLPASLLGELLPASLELGPLGATALDKGCYPGQEIVARLHYRGGNKRHLRHVQLSRPLTPGAVLREGDQVFAQLLDVVPVDGAAEALAVVHEGFTKNLHGGLHATHEAQPVHIRSAEHAPCTRERGR</sequence>
<evidence type="ECO:0000313" key="2">
    <source>
        <dbReference type="Proteomes" id="UP001381174"/>
    </source>
</evidence>
<dbReference type="InterPro" id="IPR045179">
    <property type="entry name" value="YgfZ/GcvT"/>
</dbReference>
<reference evidence="1 2" key="1">
    <citation type="journal article" date="2014" name="Int. J. Syst. Evol. Microbiol.">
        <title>Fulvimonas yonginensis sp. nov., isolated from greenhouse soil, and emended description of the genus Fulvimonas.</title>
        <authorList>
            <person name="Ahn J.H."/>
            <person name="Kim S.J."/>
            <person name="Weon H.Y."/>
            <person name="Hong S.B."/>
            <person name="Seok S.J."/>
            <person name="Kwon S.W."/>
        </authorList>
    </citation>
    <scope>NUCLEOTIDE SEQUENCE [LARGE SCALE GENOMIC DNA]</scope>
    <source>
        <strain evidence="1 2">KACC 16952</strain>
    </source>
</reference>
<dbReference type="NCBIfam" id="TIGR03317">
    <property type="entry name" value="ygfZ_signature"/>
    <property type="match status" value="1"/>
</dbReference>
<dbReference type="RefSeq" id="WP_336808645.1">
    <property type="nucleotide sequence ID" value="NZ_JBBBNY010000013.1"/>
</dbReference>